<name>A0AAW2EKS1_9HYME</name>
<dbReference type="EMBL" id="JADYXP020000020">
    <property type="protein sequence ID" value="KAL0104316.1"/>
    <property type="molecule type" value="Genomic_DNA"/>
</dbReference>
<sequence>MPRVFYQQLLLEGLFHLFYNCKKKYLSHLIRDTWLVIRVEDVHDALGRSYRYGAFFHNNLISRRNFCNHPGSTLYIFQIGSPSLTVAECLCRCIYRNKYQIGLLDRRVDIRGEK</sequence>
<reference evidence="1 2" key="1">
    <citation type="submission" date="2023-03" db="EMBL/GenBank/DDBJ databases">
        <title>High recombination rates correlate with genetic variation in Cardiocondyla obscurior ants.</title>
        <authorList>
            <person name="Errbii M."/>
        </authorList>
    </citation>
    <scope>NUCLEOTIDE SEQUENCE [LARGE SCALE GENOMIC DNA]</scope>
    <source>
        <strain evidence="1">Alpha-2009</strain>
        <tissue evidence="1">Whole body</tissue>
    </source>
</reference>
<dbReference type="Proteomes" id="UP001430953">
    <property type="component" value="Unassembled WGS sequence"/>
</dbReference>
<proteinExistence type="predicted"/>
<accession>A0AAW2EKS1</accession>
<comment type="caution">
    <text evidence="1">The sequence shown here is derived from an EMBL/GenBank/DDBJ whole genome shotgun (WGS) entry which is preliminary data.</text>
</comment>
<protein>
    <submittedName>
        <fullName evidence="1">Uncharacterized protein</fullName>
    </submittedName>
</protein>
<gene>
    <name evidence="1" type="ORF">PUN28_017208</name>
</gene>
<evidence type="ECO:0000313" key="2">
    <source>
        <dbReference type="Proteomes" id="UP001430953"/>
    </source>
</evidence>
<organism evidence="1 2">
    <name type="scientific">Cardiocondyla obscurior</name>
    <dbReference type="NCBI Taxonomy" id="286306"/>
    <lineage>
        <taxon>Eukaryota</taxon>
        <taxon>Metazoa</taxon>
        <taxon>Ecdysozoa</taxon>
        <taxon>Arthropoda</taxon>
        <taxon>Hexapoda</taxon>
        <taxon>Insecta</taxon>
        <taxon>Pterygota</taxon>
        <taxon>Neoptera</taxon>
        <taxon>Endopterygota</taxon>
        <taxon>Hymenoptera</taxon>
        <taxon>Apocrita</taxon>
        <taxon>Aculeata</taxon>
        <taxon>Formicoidea</taxon>
        <taxon>Formicidae</taxon>
        <taxon>Myrmicinae</taxon>
        <taxon>Cardiocondyla</taxon>
    </lineage>
</organism>
<evidence type="ECO:0000313" key="1">
    <source>
        <dbReference type="EMBL" id="KAL0104316.1"/>
    </source>
</evidence>
<keyword evidence="2" id="KW-1185">Reference proteome</keyword>
<dbReference type="AlphaFoldDB" id="A0AAW2EKS1"/>